<dbReference type="GO" id="GO:0000209">
    <property type="term" value="P:protein polyubiquitination"/>
    <property type="evidence" value="ECO:0007669"/>
    <property type="project" value="TreeGrafter"/>
</dbReference>
<dbReference type="SUPFAM" id="SSF56204">
    <property type="entry name" value="Hect, E3 ligase catalytic domain"/>
    <property type="match status" value="1"/>
</dbReference>
<evidence type="ECO:0000256" key="4">
    <source>
        <dbReference type="ARBA" id="ARBA00022679"/>
    </source>
</evidence>
<evidence type="ECO:0000313" key="9">
    <source>
        <dbReference type="Proteomes" id="UP001177140"/>
    </source>
</evidence>
<name>A0AA41V8J3_PAPNU</name>
<feature type="active site" description="Glycyl thioester intermediate" evidence="6">
    <location>
        <position position="434"/>
    </location>
</feature>
<evidence type="ECO:0000256" key="6">
    <source>
        <dbReference type="PROSITE-ProRule" id="PRU00104"/>
    </source>
</evidence>
<evidence type="ECO:0000256" key="1">
    <source>
        <dbReference type="ARBA" id="ARBA00000885"/>
    </source>
</evidence>
<dbReference type="Gene3D" id="3.30.2160.10">
    <property type="entry name" value="Hect, E3 ligase catalytic domain"/>
    <property type="match status" value="1"/>
</dbReference>
<evidence type="ECO:0000259" key="7">
    <source>
        <dbReference type="PROSITE" id="PS50237"/>
    </source>
</evidence>
<feature type="domain" description="HECT" evidence="7">
    <location>
        <begin position="137"/>
        <end position="468"/>
    </location>
</feature>
<sequence>MYDCLIKLYRSIECGEFKWNFNPRWSYYLSVAKEMHNISKLYRDEEIPSVDNIFQHNFAVAILIMLSDRSNENDHWLLEHKNSMGFDFRESFVRNIFQRVENTNGAEQKIRIDRSNLLTTSFDEFACINSKLYSDGINVEFKEEMATGPGVFREWIFLVCQELFDPENSLFLACPSDRRRFFPNPVTMDTRQLDYFTFCGRMVALALTYKVQIGIAFDRVFFKQLSGEAISLEDVSHADPFLYNSCKKLLEMDAAFVDSDAMALTFVKEIEEFGTKKIVELCRDGSSIAVNSNNREEYIKLLIHHSYVKPISEKVACFARGFGEILCEQSLQRIFFRYLELKDLDLMLYGSDQALSVKEWKAHTDYSGYEQSDEQICWFWKVVSGMSMEQQRQLLFFWTSVKYLPSKGFASLSSRLYINRTSASRHHLPSSHTCFYQLVLPQYPSLAVMKKNLLVVCQEHACSSFGSL</sequence>
<organism evidence="8 9">
    <name type="scientific">Papaver nudicaule</name>
    <name type="common">Iceland poppy</name>
    <dbReference type="NCBI Taxonomy" id="74823"/>
    <lineage>
        <taxon>Eukaryota</taxon>
        <taxon>Viridiplantae</taxon>
        <taxon>Streptophyta</taxon>
        <taxon>Embryophyta</taxon>
        <taxon>Tracheophyta</taxon>
        <taxon>Spermatophyta</taxon>
        <taxon>Magnoliopsida</taxon>
        <taxon>Ranunculales</taxon>
        <taxon>Papaveraceae</taxon>
        <taxon>Papaveroideae</taxon>
        <taxon>Papaver</taxon>
    </lineage>
</organism>
<dbReference type="InterPro" id="IPR035983">
    <property type="entry name" value="Hect_E3_ubiquitin_ligase"/>
</dbReference>
<keyword evidence="5 6" id="KW-0833">Ubl conjugation pathway</keyword>
<dbReference type="Proteomes" id="UP001177140">
    <property type="component" value="Unassembled WGS sequence"/>
</dbReference>
<dbReference type="InterPro" id="IPR000569">
    <property type="entry name" value="HECT_dom"/>
</dbReference>
<proteinExistence type="predicted"/>
<protein>
    <recommendedName>
        <fullName evidence="3">HECT-type E3 ubiquitin transferase</fullName>
        <ecNumber evidence="3">2.3.2.26</ecNumber>
    </recommendedName>
</protein>
<evidence type="ECO:0000256" key="2">
    <source>
        <dbReference type="ARBA" id="ARBA00004906"/>
    </source>
</evidence>
<accession>A0AA41V8J3</accession>
<dbReference type="PANTHER" id="PTHR11254:SF424">
    <property type="entry name" value="E3 UBIQUITIN-PROTEIN LIGASE UPL5"/>
    <property type="match status" value="1"/>
</dbReference>
<dbReference type="AlphaFoldDB" id="A0AA41V8J3"/>
<dbReference type="PROSITE" id="PS50237">
    <property type="entry name" value="HECT"/>
    <property type="match status" value="1"/>
</dbReference>
<dbReference type="EC" id="2.3.2.26" evidence="3"/>
<dbReference type="SMART" id="SM00119">
    <property type="entry name" value="HECTc"/>
    <property type="match status" value="1"/>
</dbReference>
<keyword evidence="4" id="KW-0808">Transferase</keyword>
<gene>
    <name evidence="8" type="ORF">MKW94_028662</name>
</gene>
<evidence type="ECO:0000256" key="5">
    <source>
        <dbReference type="ARBA" id="ARBA00022786"/>
    </source>
</evidence>
<dbReference type="EMBL" id="JAJJMA010149111">
    <property type="protein sequence ID" value="MCL7034729.1"/>
    <property type="molecule type" value="Genomic_DNA"/>
</dbReference>
<dbReference type="Gene3D" id="3.30.2410.10">
    <property type="entry name" value="Hect, E3 ligase catalytic domain"/>
    <property type="match status" value="1"/>
</dbReference>
<dbReference type="Gene3D" id="3.90.1750.10">
    <property type="entry name" value="Hect, E3 ligase catalytic domains"/>
    <property type="match status" value="1"/>
</dbReference>
<comment type="catalytic activity">
    <reaction evidence="1">
        <text>S-ubiquitinyl-[E2 ubiquitin-conjugating enzyme]-L-cysteine + [acceptor protein]-L-lysine = [E2 ubiquitin-conjugating enzyme]-L-cysteine + N(6)-ubiquitinyl-[acceptor protein]-L-lysine.</text>
        <dbReference type="EC" id="2.3.2.26"/>
    </reaction>
</comment>
<evidence type="ECO:0000313" key="8">
    <source>
        <dbReference type="EMBL" id="MCL7034729.1"/>
    </source>
</evidence>
<dbReference type="GO" id="GO:0006511">
    <property type="term" value="P:ubiquitin-dependent protein catabolic process"/>
    <property type="evidence" value="ECO:0007669"/>
    <property type="project" value="TreeGrafter"/>
</dbReference>
<reference evidence="8" key="1">
    <citation type="submission" date="2022-03" db="EMBL/GenBank/DDBJ databases">
        <title>A functionally conserved STORR gene fusion in Papaver species that diverged 16.8 million years ago.</title>
        <authorList>
            <person name="Catania T."/>
        </authorList>
    </citation>
    <scope>NUCLEOTIDE SEQUENCE</scope>
    <source>
        <strain evidence="8">S-191538</strain>
    </source>
</reference>
<dbReference type="GO" id="GO:0061630">
    <property type="term" value="F:ubiquitin protein ligase activity"/>
    <property type="evidence" value="ECO:0007669"/>
    <property type="project" value="UniProtKB-EC"/>
</dbReference>
<dbReference type="PANTHER" id="PTHR11254">
    <property type="entry name" value="HECT DOMAIN UBIQUITIN-PROTEIN LIGASE"/>
    <property type="match status" value="1"/>
</dbReference>
<evidence type="ECO:0000256" key="3">
    <source>
        <dbReference type="ARBA" id="ARBA00012485"/>
    </source>
</evidence>
<dbReference type="CDD" id="cd00078">
    <property type="entry name" value="HECTc"/>
    <property type="match status" value="1"/>
</dbReference>
<dbReference type="Pfam" id="PF00632">
    <property type="entry name" value="HECT"/>
    <property type="match status" value="1"/>
</dbReference>
<comment type="pathway">
    <text evidence="2">Protein modification; protein ubiquitination.</text>
</comment>
<comment type="caution">
    <text evidence="8">The sequence shown here is derived from an EMBL/GenBank/DDBJ whole genome shotgun (WGS) entry which is preliminary data.</text>
</comment>
<keyword evidence="9" id="KW-1185">Reference proteome</keyword>
<dbReference type="InterPro" id="IPR050409">
    <property type="entry name" value="E3_ubiq-protein_ligase"/>
</dbReference>
<dbReference type="GO" id="GO:0005737">
    <property type="term" value="C:cytoplasm"/>
    <property type="evidence" value="ECO:0007669"/>
    <property type="project" value="TreeGrafter"/>
</dbReference>